<evidence type="ECO:0000256" key="2">
    <source>
        <dbReference type="ARBA" id="ARBA00023015"/>
    </source>
</evidence>
<dbReference type="SUPFAM" id="SSF88946">
    <property type="entry name" value="Sigma2 domain of RNA polymerase sigma factors"/>
    <property type="match status" value="1"/>
</dbReference>
<protein>
    <submittedName>
        <fullName evidence="8">Sigma-70 family RNA polymerase sigma factor</fullName>
    </submittedName>
</protein>
<reference evidence="9" key="1">
    <citation type="journal article" date="2019" name="Int. J. Syst. Evol. Microbiol.">
        <title>The Global Catalogue of Microorganisms (GCM) 10K type strain sequencing project: providing services to taxonomists for standard genome sequencing and annotation.</title>
        <authorList>
            <consortium name="The Broad Institute Genomics Platform"/>
            <consortium name="The Broad Institute Genome Sequencing Center for Infectious Disease"/>
            <person name="Wu L."/>
            <person name="Ma J."/>
        </authorList>
    </citation>
    <scope>NUCLEOTIDE SEQUENCE [LARGE SCALE GENOMIC DNA]</scope>
    <source>
        <strain evidence="9">JCM 16601</strain>
    </source>
</reference>
<dbReference type="Gene3D" id="1.10.10.10">
    <property type="entry name" value="Winged helix-like DNA-binding domain superfamily/Winged helix DNA-binding domain"/>
    <property type="match status" value="1"/>
</dbReference>
<dbReference type="NCBIfam" id="TIGR02937">
    <property type="entry name" value="sigma70-ECF"/>
    <property type="match status" value="1"/>
</dbReference>
<evidence type="ECO:0000259" key="6">
    <source>
        <dbReference type="Pfam" id="PF04542"/>
    </source>
</evidence>
<keyword evidence="3" id="KW-0731">Sigma factor</keyword>
<comment type="similarity">
    <text evidence="1">Belongs to the sigma-70 factor family. ECF subfamily.</text>
</comment>
<evidence type="ECO:0000259" key="7">
    <source>
        <dbReference type="Pfam" id="PF08281"/>
    </source>
</evidence>
<dbReference type="Pfam" id="PF08281">
    <property type="entry name" value="Sigma70_r4_2"/>
    <property type="match status" value="1"/>
</dbReference>
<accession>A0ABP7PVX5</accession>
<comment type="caution">
    <text evidence="8">The sequence shown here is derived from an EMBL/GenBank/DDBJ whole genome shotgun (WGS) entry which is preliminary data.</text>
</comment>
<dbReference type="InterPro" id="IPR007627">
    <property type="entry name" value="RNA_pol_sigma70_r2"/>
</dbReference>
<evidence type="ECO:0000256" key="5">
    <source>
        <dbReference type="ARBA" id="ARBA00023163"/>
    </source>
</evidence>
<keyword evidence="4" id="KW-0238">DNA-binding</keyword>
<dbReference type="InterPro" id="IPR013325">
    <property type="entry name" value="RNA_pol_sigma_r2"/>
</dbReference>
<sequence length="190" mass="21768">MTNFIKPGKTGTSTDEELLSTYRNNGDVAALGALYERYMPLVYGVCLKYLKDEDLAKDAVMGIFEELVEKVKKHEISIFKNWLYVLGRNYCLMQLRAGKKLNVVNLDEVMEFTPLLHPEDDNREEAYKALETCIDKLAGAQKQSIDLFYLKEKCYKEIAELTGFTLNEVKSYIQNGKRNLKICLDKNSGN</sequence>
<feature type="domain" description="RNA polymerase sigma-70 region 2" evidence="6">
    <location>
        <begin position="34"/>
        <end position="99"/>
    </location>
</feature>
<keyword evidence="2" id="KW-0805">Transcription regulation</keyword>
<proteinExistence type="inferred from homology"/>
<feature type="domain" description="RNA polymerase sigma factor 70 region 4 type 2" evidence="7">
    <location>
        <begin position="128"/>
        <end position="180"/>
    </location>
</feature>
<evidence type="ECO:0000313" key="8">
    <source>
        <dbReference type="EMBL" id="GAA3972266.1"/>
    </source>
</evidence>
<dbReference type="RefSeq" id="WP_259091522.1">
    <property type="nucleotide sequence ID" value="NZ_BAAAZC010000015.1"/>
</dbReference>
<organism evidence="8 9">
    <name type="scientific">Mucilaginibacter dorajii</name>
    <dbReference type="NCBI Taxonomy" id="692994"/>
    <lineage>
        <taxon>Bacteria</taxon>
        <taxon>Pseudomonadati</taxon>
        <taxon>Bacteroidota</taxon>
        <taxon>Sphingobacteriia</taxon>
        <taxon>Sphingobacteriales</taxon>
        <taxon>Sphingobacteriaceae</taxon>
        <taxon>Mucilaginibacter</taxon>
    </lineage>
</organism>
<dbReference type="PANTHER" id="PTHR43133:SF8">
    <property type="entry name" value="RNA POLYMERASE SIGMA FACTOR HI_1459-RELATED"/>
    <property type="match status" value="1"/>
</dbReference>
<dbReference type="InterPro" id="IPR039425">
    <property type="entry name" value="RNA_pol_sigma-70-like"/>
</dbReference>
<dbReference type="Gene3D" id="1.10.1740.10">
    <property type="match status" value="1"/>
</dbReference>
<dbReference type="InterPro" id="IPR036388">
    <property type="entry name" value="WH-like_DNA-bd_sf"/>
</dbReference>
<dbReference type="InterPro" id="IPR013249">
    <property type="entry name" value="RNA_pol_sigma70_r4_t2"/>
</dbReference>
<keyword evidence="5" id="KW-0804">Transcription</keyword>
<dbReference type="Proteomes" id="UP001500742">
    <property type="component" value="Unassembled WGS sequence"/>
</dbReference>
<dbReference type="InterPro" id="IPR014284">
    <property type="entry name" value="RNA_pol_sigma-70_dom"/>
</dbReference>
<name>A0ABP7PVX5_9SPHI</name>
<evidence type="ECO:0000256" key="4">
    <source>
        <dbReference type="ARBA" id="ARBA00023125"/>
    </source>
</evidence>
<dbReference type="PANTHER" id="PTHR43133">
    <property type="entry name" value="RNA POLYMERASE ECF-TYPE SIGMA FACTO"/>
    <property type="match status" value="1"/>
</dbReference>
<dbReference type="Pfam" id="PF04542">
    <property type="entry name" value="Sigma70_r2"/>
    <property type="match status" value="1"/>
</dbReference>
<evidence type="ECO:0000256" key="3">
    <source>
        <dbReference type="ARBA" id="ARBA00023082"/>
    </source>
</evidence>
<keyword evidence="9" id="KW-1185">Reference proteome</keyword>
<dbReference type="InterPro" id="IPR013324">
    <property type="entry name" value="RNA_pol_sigma_r3/r4-like"/>
</dbReference>
<evidence type="ECO:0000313" key="9">
    <source>
        <dbReference type="Proteomes" id="UP001500742"/>
    </source>
</evidence>
<gene>
    <name evidence="8" type="ORF">GCM10022210_22440</name>
</gene>
<evidence type="ECO:0000256" key="1">
    <source>
        <dbReference type="ARBA" id="ARBA00010641"/>
    </source>
</evidence>
<dbReference type="SUPFAM" id="SSF88659">
    <property type="entry name" value="Sigma3 and sigma4 domains of RNA polymerase sigma factors"/>
    <property type="match status" value="1"/>
</dbReference>
<dbReference type="EMBL" id="BAAAZC010000015">
    <property type="protein sequence ID" value="GAA3972266.1"/>
    <property type="molecule type" value="Genomic_DNA"/>
</dbReference>